<reference evidence="2 3" key="1">
    <citation type="submission" date="2024-11" db="EMBL/GenBank/DDBJ databases">
        <title>A near-complete genome assembly of Cinchona calisaya.</title>
        <authorList>
            <person name="Lian D.C."/>
            <person name="Zhao X.W."/>
            <person name="Wei L."/>
        </authorList>
    </citation>
    <scope>NUCLEOTIDE SEQUENCE [LARGE SCALE GENOMIC DNA]</scope>
    <source>
        <tissue evidence="2">Nenye</tissue>
    </source>
</reference>
<sequence>MPMWISFDQLPLCLFRKSSLFSFAKAVGTPLKIDIATATMSRPSVVRVCVEVDVSKPLPLRVRIKLERMGRWQPTTYENLPAYYTKCSRQVRNKSTQKDSKYDTLGINISANMKDDRVTNANQTYDMDKHDIMEGKFSDHNRVNADNDDAYELPKNENPLQGALDEKVDNELPEDERSDRGK</sequence>
<dbReference type="EMBL" id="JBJUIK010000006">
    <property type="protein sequence ID" value="KAL3524665.1"/>
    <property type="molecule type" value="Genomic_DNA"/>
</dbReference>
<keyword evidence="3" id="KW-1185">Reference proteome</keyword>
<comment type="caution">
    <text evidence="2">The sequence shown here is derived from an EMBL/GenBank/DDBJ whole genome shotgun (WGS) entry which is preliminary data.</text>
</comment>
<gene>
    <name evidence="2" type="ORF">ACH5RR_013037</name>
</gene>
<evidence type="ECO:0000313" key="3">
    <source>
        <dbReference type="Proteomes" id="UP001630127"/>
    </source>
</evidence>
<name>A0ABD3A267_9GENT</name>
<organism evidence="2 3">
    <name type="scientific">Cinchona calisaya</name>
    <dbReference type="NCBI Taxonomy" id="153742"/>
    <lineage>
        <taxon>Eukaryota</taxon>
        <taxon>Viridiplantae</taxon>
        <taxon>Streptophyta</taxon>
        <taxon>Embryophyta</taxon>
        <taxon>Tracheophyta</taxon>
        <taxon>Spermatophyta</taxon>
        <taxon>Magnoliopsida</taxon>
        <taxon>eudicotyledons</taxon>
        <taxon>Gunneridae</taxon>
        <taxon>Pentapetalae</taxon>
        <taxon>asterids</taxon>
        <taxon>lamiids</taxon>
        <taxon>Gentianales</taxon>
        <taxon>Rubiaceae</taxon>
        <taxon>Cinchonoideae</taxon>
        <taxon>Cinchoneae</taxon>
        <taxon>Cinchona</taxon>
    </lineage>
</organism>
<feature type="compositionally biased region" description="Basic and acidic residues" evidence="1">
    <location>
        <begin position="164"/>
        <end position="182"/>
    </location>
</feature>
<dbReference type="InterPro" id="IPR040256">
    <property type="entry name" value="At4g02000-like"/>
</dbReference>
<evidence type="ECO:0008006" key="4">
    <source>
        <dbReference type="Google" id="ProtNLM"/>
    </source>
</evidence>
<evidence type="ECO:0000313" key="2">
    <source>
        <dbReference type="EMBL" id="KAL3524665.1"/>
    </source>
</evidence>
<accession>A0ABD3A267</accession>
<dbReference type="Proteomes" id="UP001630127">
    <property type="component" value="Unassembled WGS sequence"/>
</dbReference>
<dbReference type="PANTHER" id="PTHR31286">
    <property type="entry name" value="GLYCINE-RICH CELL WALL STRUCTURAL PROTEIN 1.8-LIKE"/>
    <property type="match status" value="1"/>
</dbReference>
<protein>
    <recommendedName>
        <fullName evidence="4">DUF4283 domain-containing protein</fullName>
    </recommendedName>
</protein>
<evidence type="ECO:0000256" key="1">
    <source>
        <dbReference type="SAM" id="MobiDB-lite"/>
    </source>
</evidence>
<feature type="region of interest" description="Disordered" evidence="1">
    <location>
        <begin position="137"/>
        <end position="182"/>
    </location>
</feature>
<proteinExistence type="predicted"/>
<dbReference type="PANTHER" id="PTHR31286:SF180">
    <property type="entry name" value="OS10G0362600 PROTEIN"/>
    <property type="match status" value="1"/>
</dbReference>
<dbReference type="AlphaFoldDB" id="A0ABD3A267"/>